<dbReference type="EMBL" id="GGEC01085879">
    <property type="protein sequence ID" value="MBX66363.1"/>
    <property type="molecule type" value="Transcribed_RNA"/>
</dbReference>
<protein>
    <submittedName>
        <fullName evidence="1">Uncharacterized protein</fullName>
    </submittedName>
</protein>
<name>A0A2P2QH83_RHIMU</name>
<dbReference type="AlphaFoldDB" id="A0A2P2QH83"/>
<evidence type="ECO:0000313" key="1">
    <source>
        <dbReference type="EMBL" id="MBX66363.1"/>
    </source>
</evidence>
<proteinExistence type="predicted"/>
<accession>A0A2P2QH83</accession>
<reference evidence="1" key="1">
    <citation type="submission" date="2018-02" db="EMBL/GenBank/DDBJ databases">
        <title>Rhizophora mucronata_Transcriptome.</title>
        <authorList>
            <person name="Meera S.P."/>
            <person name="Sreeshan A."/>
            <person name="Augustine A."/>
        </authorList>
    </citation>
    <scope>NUCLEOTIDE SEQUENCE</scope>
    <source>
        <tissue evidence="1">Leaf</tissue>
    </source>
</reference>
<organism evidence="1">
    <name type="scientific">Rhizophora mucronata</name>
    <name type="common">Asiatic mangrove</name>
    <dbReference type="NCBI Taxonomy" id="61149"/>
    <lineage>
        <taxon>Eukaryota</taxon>
        <taxon>Viridiplantae</taxon>
        <taxon>Streptophyta</taxon>
        <taxon>Embryophyta</taxon>
        <taxon>Tracheophyta</taxon>
        <taxon>Spermatophyta</taxon>
        <taxon>Magnoliopsida</taxon>
        <taxon>eudicotyledons</taxon>
        <taxon>Gunneridae</taxon>
        <taxon>Pentapetalae</taxon>
        <taxon>rosids</taxon>
        <taxon>fabids</taxon>
        <taxon>Malpighiales</taxon>
        <taxon>Rhizophoraceae</taxon>
        <taxon>Rhizophora</taxon>
    </lineage>
</organism>
<sequence length="28" mass="3245">MEKPADRQALFSFITVLRGVLVWRLQIG</sequence>